<dbReference type="GO" id="GO:0005737">
    <property type="term" value="C:cytoplasm"/>
    <property type="evidence" value="ECO:0007669"/>
    <property type="project" value="InterPro"/>
</dbReference>
<evidence type="ECO:0000256" key="4">
    <source>
        <dbReference type="ARBA" id="ARBA00022432"/>
    </source>
</evidence>
<organism evidence="9 10">
    <name type="scientific">Rubrobacter taiwanensis</name>
    <dbReference type="NCBI Taxonomy" id="185139"/>
    <lineage>
        <taxon>Bacteria</taxon>
        <taxon>Bacillati</taxon>
        <taxon>Actinomycetota</taxon>
        <taxon>Rubrobacteria</taxon>
        <taxon>Rubrobacterales</taxon>
        <taxon>Rubrobacteraceae</taxon>
        <taxon>Rubrobacter</taxon>
    </lineage>
</organism>
<feature type="domain" description="Glucose-6-phosphate isomerase prokaryote" evidence="8">
    <location>
        <begin position="29"/>
        <end position="177"/>
    </location>
</feature>
<dbReference type="Proteomes" id="UP000295244">
    <property type="component" value="Unassembled WGS sequence"/>
</dbReference>
<dbReference type="EMBL" id="SKBU01000020">
    <property type="protein sequence ID" value="TCJ15934.1"/>
    <property type="molecule type" value="Genomic_DNA"/>
</dbReference>
<keyword evidence="6" id="KW-0324">Glycolysis</keyword>
<dbReference type="AlphaFoldDB" id="A0A4R1BFN4"/>
<evidence type="ECO:0000256" key="3">
    <source>
        <dbReference type="ARBA" id="ARBA00011952"/>
    </source>
</evidence>
<dbReference type="InterPro" id="IPR014710">
    <property type="entry name" value="RmlC-like_jellyroll"/>
</dbReference>
<evidence type="ECO:0000256" key="2">
    <source>
        <dbReference type="ARBA" id="ARBA00006542"/>
    </source>
</evidence>
<dbReference type="Gene3D" id="2.60.120.10">
    <property type="entry name" value="Jelly Rolls"/>
    <property type="match status" value="1"/>
</dbReference>
<dbReference type="UniPathway" id="UPA00109">
    <property type="reaction ID" value="UER00181"/>
</dbReference>
<dbReference type="GO" id="GO:0046872">
    <property type="term" value="F:metal ion binding"/>
    <property type="evidence" value="ECO:0007669"/>
    <property type="project" value="UniProtKB-KW"/>
</dbReference>
<evidence type="ECO:0000259" key="8">
    <source>
        <dbReference type="Pfam" id="PF06560"/>
    </source>
</evidence>
<proteinExistence type="inferred from homology"/>
<gene>
    <name evidence="9" type="ORF">E0L93_11815</name>
</gene>
<dbReference type="InterPro" id="IPR051610">
    <property type="entry name" value="GPI/OXD"/>
</dbReference>
<comment type="catalytic activity">
    <reaction evidence="7">
        <text>alpha-D-glucose 6-phosphate = beta-D-fructose 6-phosphate</text>
        <dbReference type="Rhea" id="RHEA:11816"/>
        <dbReference type="ChEBI" id="CHEBI:57634"/>
        <dbReference type="ChEBI" id="CHEBI:58225"/>
        <dbReference type="EC" id="5.3.1.9"/>
    </reaction>
</comment>
<dbReference type="PANTHER" id="PTHR35848:SF6">
    <property type="entry name" value="CUPIN TYPE-2 DOMAIN-CONTAINING PROTEIN"/>
    <property type="match status" value="1"/>
</dbReference>
<evidence type="ECO:0000256" key="1">
    <source>
        <dbReference type="ARBA" id="ARBA00004926"/>
    </source>
</evidence>
<evidence type="ECO:0000313" key="9">
    <source>
        <dbReference type="EMBL" id="TCJ15934.1"/>
    </source>
</evidence>
<dbReference type="InterPro" id="IPR011051">
    <property type="entry name" value="RmlC_Cupin_sf"/>
</dbReference>
<dbReference type="GO" id="GO:0006096">
    <property type="term" value="P:glycolytic process"/>
    <property type="evidence" value="ECO:0007669"/>
    <property type="project" value="UniProtKB-UniPathway"/>
</dbReference>
<dbReference type="CDD" id="cd02218">
    <property type="entry name" value="cupin_PGI"/>
    <property type="match status" value="1"/>
</dbReference>
<comment type="caution">
    <text evidence="9">The sequence shown here is derived from an EMBL/GenBank/DDBJ whole genome shotgun (WGS) entry which is preliminary data.</text>
</comment>
<keyword evidence="5" id="KW-0479">Metal-binding</keyword>
<reference evidence="9 10" key="1">
    <citation type="submission" date="2019-03" db="EMBL/GenBank/DDBJ databases">
        <title>Whole genome sequence of a novel Rubrobacter taiwanensis strain, isolated from Yellowstone National Park.</title>
        <authorList>
            <person name="Freed S."/>
            <person name="Ramaley R.F."/>
            <person name="Kyndt J.A."/>
        </authorList>
    </citation>
    <scope>NUCLEOTIDE SEQUENCE [LARGE SCALE GENOMIC DNA]</scope>
    <source>
        <strain evidence="9 10">Yellowstone</strain>
    </source>
</reference>
<protein>
    <recommendedName>
        <fullName evidence="3">glucose-6-phosphate isomerase</fullName>
        <ecNumber evidence="3">5.3.1.9</ecNumber>
    </recommendedName>
</protein>
<dbReference type="SUPFAM" id="SSF51182">
    <property type="entry name" value="RmlC-like cupins"/>
    <property type="match status" value="1"/>
</dbReference>
<dbReference type="GO" id="GO:0006094">
    <property type="term" value="P:gluconeogenesis"/>
    <property type="evidence" value="ECO:0007669"/>
    <property type="project" value="UniProtKB-KW"/>
</dbReference>
<accession>A0A4R1BFN4</accession>
<comment type="pathway">
    <text evidence="1">Carbohydrate degradation; glycolysis; D-glyceraldehyde 3-phosphate and glycerone phosphate from D-glucose: step 2/4.</text>
</comment>
<keyword evidence="10" id="KW-1185">Reference proteome</keyword>
<keyword evidence="4" id="KW-0312">Gluconeogenesis</keyword>
<evidence type="ECO:0000256" key="6">
    <source>
        <dbReference type="ARBA" id="ARBA00023152"/>
    </source>
</evidence>
<dbReference type="Pfam" id="PF06560">
    <property type="entry name" value="GPI"/>
    <property type="match status" value="1"/>
</dbReference>
<dbReference type="InterPro" id="IPR010551">
    <property type="entry name" value="G6P_isomerase_prok"/>
</dbReference>
<dbReference type="PANTHER" id="PTHR35848">
    <property type="entry name" value="OXALATE-BINDING PROTEIN"/>
    <property type="match status" value="1"/>
</dbReference>
<dbReference type="GO" id="GO:0004347">
    <property type="term" value="F:glucose-6-phosphate isomerase activity"/>
    <property type="evidence" value="ECO:0007669"/>
    <property type="project" value="UniProtKB-EC"/>
</dbReference>
<dbReference type="OrthoDB" id="5592106at2"/>
<comment type="similarity">
    <text evidence="2">Belongs to the archaeal-type GPI family.</text>
</comment>
<evidence type="ECO:0000313" key="10">
    <source>
        <dbReference type="Proteomes" id="UP000295244"/>
    </source>
</evidence>
<evidence type="ECO:0000256" key="5">
    <source>
        <dbReference type="ARBA" id="ARBA00022723"/>
    </source>
</evidence>
<sequence length="205" mass="21832">MSGDLVRPFAAGIDGASGGVDPAGVVSERRLSDLRGLFRDAAALERAVGEGDEVVYRVVAAPVPEVEGEVPFSVTTIEAGRVGDEFYMTRGHAHPEPQGEVYFGLSGRGVLLMYDGEEVRWVEIRPGVAGYIPPGWAHRTANVGGEPFRFLAVYPGSAGHDYAIVAEGGMGARVVRSAAGYEVVEEPGGAGPAVREYYRRRKKRG</sequence>
<name>A0A4R1BFN4_9ACTN</name>
<evidence type="ECO:0000256" key="7">
    <source>
        <dbReference type="ARBA" id="ARBA00029321"/>
    </source>
</evidence>
<dbReference type="EC" id="5.3.1.9" evidence="3"/>